<reference evidence="1 2" key="1">
    <citation type="journal article" date="2022" name="Nat. Plants">
        <title>Genomes of leafy and leafless Platanthera orchids illuminate the evolution of mycoheterotrophy.</title>
        <authorList>
            <person name="Li M.H."/>
            <person name="Liu K.W."/>
            <person name="Li Z."/>
            <person name="Lu H.C."/>
            <person name="Ye Q.L."/>
            <person name="Zhang D."/>
            <person name="Wang J.Y."/>
            <person name="Li Y.F."/>
            <person name="Zhong Z.M."/>
            <person name="Liu X."/>
            <person name="Yu X."/>
            <person name="Liu D.K."/>
            <person name="Tu X.D."/>
            <person name="Liu B."/>
            <person name="Hao Y."/>
            <person name="Liao X.Y."/>
            <person name="Jiang Y.T."/>
            <person name="Sun W.H."/>
            <person name="Chen J."/>
            <person name="Chen Y.Q."/>
            <person name="Ai Y."/>
            <person name="Zhai J.W."/>
            <person name="Wu S.S."/>
            <person name="Zhou Z."/>
            <person name="Hsiao Y.Y."/>
            <person name="Wu W.L."/>
            <person name="Chen Y.Y."/>
            <person name="Lin Y.F."/>
            <person name="Hsu J.L."/>
            <person name="Li C.Y."/>
            <person name="Wang Z.W."/>
            <person name="Zhao X."/>
            <person name="Zhong W.Y."/>
            <person name="Ma X.K."/>
            <person name="Ma L."/>
            <person name="Huang J."/>
            <person name="Chen G.Z."/>
            <person name="Huang M.Z."/>
            <person name="Huang L."/>
            <person name="Peng D.H."/>
            <person name="Luo Y.B."/>
            <person name="Zou S.Q."/>
            <person name="Chen S.P."/>
            <person name="Lan S."/>
            <person name="Tsai W.C."/>
            <person name="Van de Peer Y."/>
            <person name="Liu Z.J."/>
        </authorList>
    </citation>
    <scope>NUCLEOTIDE SEQUENCE [LARGE SCALE GENOMIC DNA]</scope>
    <source>
        <strain evidence="1">Lor287</strain>
    </source>
</reference>
<evidence type="ECO:0000313" key="2">
    <source>
        <dbReference type="Proteomes" id="UP001418222"/>
    </source>
</evidence>
<protein>
    <submittedName>
        <fullName evidence="1">Uncharacterized protein</fullName>
    </submittedName>
</protein>
<name>A0AAP0FZB8_9ASPA</name>
<gene>
    <name evidence="1" type="ORF">KSP39_PZI018511</name>
</gene>
<dbReference type="AlphaFoldDB" id="A0AAP0FZB8"/>
<comment type="caution">
    <text evidence="1">The sequence shown here is derived from an EMBL/GenBank/DDBJ whole genome shotgun (WGS) entry which is preliminary data.</text>
</comment>
<proteinExistence type="predicted"/>
<dbReference type="Proteomes" id="UP001418222">
    <property type="component" value="Unassembled WGS sequence"/>
</dbReference>
<sequence length="131" mass="15720">MPIMLALVYAVQLPLKIKIMNYNISILYVQRKDLRLRKRLYNWTRMLAENYPIQESDLRQVLVLRGQMMENMCCSLFMKSIITHYVPQEKGIFKIKSKSNRCSKGFVQYIMPCKYRTYTGISHNERTSWRL</sequence>
<keyword evidence="2" id="KW-1185">Reference proteome</keyword>
<dbReference type="EMBL" id="JBBWWQ010000016">
    <property type="protein sequence ID" value="KAK8926595.1"/>
    <property type="molecule type" value="Genomic_DNA"/>
</dbReference>
<organism evidence="1 2">
    <name type="scientific">Platanthera zijinensis</name>
    <dbReference type="NCBI Taxonomy" id="2320716"/>
    <lineage>
        <taxon>Eukaryota</taxon>
        <taxon>Viridiplantae</taxon>
        <taxon>Streptophyta</taxon>
        <taxon>Embryophyta</taxon>
        <taxon>Tracheophyta</taxon>
        <taxon>Spermatophyta</taxon>
        <taxon>Magnoliopsida</taxon>
        <taxon>Liliopsida</taxon>
        <taxon>Asparagales</taxon>
        <taxon>Orchidaceae</taxon>
        <taxon>Orchidoideae</taxon>
        <taxon>Orchideae</taxon>
        <taxon>Orchidinae</taxon>
        <taxon>Platanthera</taxon>
    </lineage>
</organism>
<accession>A0AAP0FZB8</accession>
<evidence type="ECO:0000313" key="1">
    <source>
        <dbReference type="EMBL" id="KAK8926595.1"/>
    </source>
</evidence>